<dbReference type="InterPro" id="IPR008875">
    <property type="entry name" value="TraX"/>
</dbReference>
<proteinExistence type="predicted"/>
<keyword evidence="1" id="KW-0472">Membrane</keyword>
<evidence type="ECO:0000256" key="1">
    <source>
        <dbReference type="SAM" id="Phobius"/>
    </source>
</evidence>
<accession>A0A433ZZL7</accession>
<organism evidence="2 3">
    <name type="scientific">Flavobacterium cupreum</name>
    <dbReference type="NCBI Taxonomy" id="2133766"/>
    <lineage>
        <taxon>Bacteria</taxon>
        <taxon>Pseudomonadati</taxon>
        <taxon>Bacteroidota</taxon>
        <taxon>Flavobacteriia</taxon>
        <taxon>Flavobacteriales</taxon>
        <taxon>Flavobacteriaceae</taxon>
        <taxon>Flavobacterium</taxon>
    </lineage>
</organism>
<protein>
    <submittedName>
        <fullName evidence="2">Conjugal transfer protein TraX</fullName>
    </submittedName>
</protein>
<comment type="caution">
    <text evidence="2">The sequence shown here is derived from an EMBL/GenBank/DDBJ whole genome shotgun (WGS) entry which is preliminary data.</text>
</comment>
<dbReference type="AlphaFoldDB" id="A0A433ZZL7"/>
<sequence length="38" mass="4609">VGLNVSRLRWVFYAYYPAHLFVLWLIRIPMSKAGYLFF</sequence>
<evidence type="ECO:0000313" key="3">
    <source>
        <dbReference type="Proteomes" id="UP000288102"/>
    </source>
</evidence>
<keyword evidence="1" id="KW-0812">Transmembrane</keyword>
<keyword evidence="1" id="KW-1133">Transmembrane helix</keyword>
<evidence type="ECO:0000313" key="2">
    <source>
        <dbReference type="EMBL" id="RUT67556.1"/>
    </source>
</evidence>
<dbReference type="Proteomes" id="UP000288102">
    <property type="component" value="Unassembled WGS sequence"/>
</dbReference>
<feature type="transmembrane region" description="Helical" evidence="1">
    <location>
        <begin position="12"/>
        <end position="30"/>
    </location>
</feature>
<dbReference type="Pfam" id="PF05857">
    <property type="entry name" value="TraX"/>
    <property type="match status" value="1"/>
</dbReference>
<keyword evidence="3" id="KW-1185">Reference proteome</keyword>
<dbReference type="EMBL" id="QWDM01000199">
    <property type="protein sequence ID" value="RUT67556.1"/>
    <property type="molecule type" value="Genomic_DNA"/>
</dbReference>
<reference evidence="3" key="1">
    <citation type="journal article" date="2019" name="Syst. Appl. Microbiol.">
        <title>Flavobacterium circumlabens sp. nov. and Flavobacterium cupreum sp. nov., two psychrotrophic species isolated from Antarctic environmental samples.</title>
        <authorList>
            <person name="Kralova S."/>
            <person name="Busse H.-J."/>
            <person name="Svec P."/>
            <person name="Maslanova I."/>
            <person name="Stankova E."/>
            <person name="Bartak M."/>
            <person name="Sedlacek I."/>
        </authorList>
    </citation>
    <scope>NUCLEOTIDE SEQUENCE [LARGE SCALE GENOMIC DNA]</scope>
    <source>
        <strain evidence="3">CCM 8825</strain>
    </source>
</reference>
<name>A0A433ZZL7_9FLAO</name>
<gene>
    <name evidence="2" type="ORF">D0817_25830</name>
</gene>
<feature type="non-terminal residue" evidence="2">
    <location>
        <position position="1"/>
    </location>
</feature>